<comment type="caution">
    <text evidence="6">The sequence shown here is derived from an EMBL/GenBank/DDBJ whole genome shotgun (WGS) entry which is preliminary data.</text>
</comment>
<evidence type="ECO:0000256" key="2">
    <source>
        <dbReference type="ARBA" id="ARBA00023027"/>
    </source>
</evidence>
<dbReference type="InterPro" id="IPR008927">
    <property type="entry name" value="6-PGluconate_DH-like_C_sf"/>
</dbReference>
<dbReference type="Gene3D" id="3.40.50.720">
    <property type="entry name" value="NAD(P)-binding Rossmann-like Domain"/>
    <property type="match status" value="1"/>
</dbReference>
<dbReference type="SUPFAM" id="SSF51735">
    <property type="entry name" value="NAD(P)-binding Rossmann-fold domains"/>
    <property type="match status" value="1"/>
</dbReference>
<dbReference type="Pfam" id="PF14833">
    <property type="entry name" value="NAD_binding_11"/>
    <property type="match status" value="1"/>
</dbReference>
<dbReference type="InterPro" id="IPR006115">
    <property type="entry name" value="6PGDH_NADP-bd"/>
</dbReference>
<dbReference type="InterPro" id="IPR051265">
    <property type="entry name" value="HIBADH-related_NP60_sf"/>
</dbReference>
<reference evidence="6" key="1">
    <citation type="journal article" date="2020" name="mSystems">
        <title>Genome- and Community-Level Interaction Insights into Carbon Utilization and Element Cycling Functions of Hydrothermarchaeota in Hydrothermal Sediment.</title>
        <authorList>
            <person name="Zhou Z."/>
            <person name="Liu Y."/>
            <person name="Xu W."/>
            <person name="Pan J."/>
            <person name="Luo Z.H."/>
            <person name="Li M."/>
        </authorList>
    </citation>
    <scope>NUCLEOTIDE SEQUENCE [LARGE SCALE GENOMIC DNA]</scope>
    <source>
        <strain evidence="6">SpSt-902</strain>
    </source>
</reference>
<keyword evidence="1" id="KW-0560">Oxidoreductase</keyword>
<dbReference type="InterPro" id="IPR036291">
    <property type="entry name" value="NAD(P)-bd_dom_sf"/>
</dbReference>
<evidence type="ECO:0000256" key="1">
    <source>
        <dbReference type="ARBA" id="ARBA00023002"/>
    </source>
</evidence>
<feature type="active site" evidence="3">
    <location>
        <position position="171"/>
    </location>
</feature>
<dbReference type="PANTHER" id="PTHR43580:SF2">
    <property type="entry name" value="CYTOKINE-LIKE NUCLEAR FACTOR N-PAC"/>
    <property type="match status" value="1"/>
</dbReference>
<sequence>MPDTEIGWIGFGNMGRRMVRRLLENGNHVVGYNRSPDKMFSHPHLRIASSAEEVAEKSETVFLMVTDGKASGELIFGNRGIGKGARPGGLVVNMSTIAPKDAQEEALFLKDKGVDYLDIPVSGSVVPAERGDLLLLSGGDPAALDRVRPCLGHLGKKVLHFGATGSGMKAKLVINLLLASHVESLVQTVLVGESMGLDTARTLEMIMDSPLSTAFYQIKRNNLEKRSYEKAFSVNLMAKDLDLLCETLLKNRTPAILPWQLETHFRELAGLGHGEEDVSVLYEYFRDRMLGK</sequence>
<organism evidence="6">
    <name type="scientific">Leptospirillum ferriphilum</name>
    <dbReference type="NCBI Taxonomy" id="178606"/>
    <lineage>
        <taxon>Bacteria</taxon>
        <taxon>Pseudomonadati</taxon>
        <taxon>Nitrospirota</taxon>
        <taxon>Nitrospiria</taxon>
        <taxon>Nitrospirales</taxon>
        <taxon>Nitrospiraceae</taxon>
        <taxon>Leptospirillum</taxon>
    </lineage>
</organism>
<dbReference type="PIRSF" id="PIRSF000103">
    <property type="entry name" value="HIBADH"/>
    <property type="match status" value="1"/>
</dbReference>
<dbReference type="GO" id="GO:0016491">
    <property type="term" value="F:oxidoreductase activity"/>
    <property type="evidence" value="ECO:0007669"/>
    <property type="project" value="UniProtKB-KW"/>
</dbReference>
<dbReference type="GO" id="GO:0051287">
    <property type="term" value="F:NAD binding"/>
    <property type="evidence" value="ECO:0007669"/>
    <property type="project" value="InterPro"/>
</dbReference>
<dbReference type="AlphaFoldDB" id="A0A7C3QTA5"/>
<proteinExistence type="predicted"/>
<dbReference type="InterPro" id="IPR015815">
    <property type="entry name" value="HIBADH-related"/>
</dbReference>
<protein>
    <submittedName>
        <fullName evidence="6">NAD(P)-dependent oxidoreductase</fullName>
    </submittedName>
</protein>
<feature type="domain" description="6-phosphogluconate dehydrogenase NADP-binding" evidence="4">
    <location>
        <begin position="5"/>
        <end position="162"/>
    </location>
</feature>
<accession>A0A7C3QTA5</accession>
<dbReference type="GO" id="GO:0050661">
    <property type="term" value="F:NADP binding"/>
    <property type="evidence" value="ECO:0007669"/>
    <property type="project" value="InterPro"/>
</dbReference>
<name>A0A7C3QTA5_9BACT</name>
<evidence type="ECO:0000256" key="3">
    <source>
        <dbReference type="PIRSR" id="PIRSR000103-1"/>
    </source>
</evidence>
<dbReference type="Gene3D" id="1.10.1040.10">
    <property type="entry name" value="N-(1-d-carboxylethyl)-l-norvaline Dehydrogenase, domain 2"/>
    <property type="match status" value="1"/>
</dbReference>
<dbReference type="SUPFAM" id="SSF48179">
    <property type="entry name" value="6-phosphogluconate dehydrogenase C-terminal domain-like"/>
    <property type="match status" value="1"/>
</dbReference>
<dbReference type="PANTHER" id="PTHR43580">
    <property type="entry name" value="OXIDOREDUCTASE GLYR1-RELATED"/>
    <property type="match status" value="1"/>
</dbReference>
<evidence type="ECO:0000313" key="6">
    <source>
        <dbReference type="EMBL" id="HFT92392.1"/>
    </source>
</evidence>
<feature type="domain" description="3-hydroxyisobutyrate dehydrogenase-like NAD-binding" evidence="5">
    <location>
        <begin position="165"/>
        <end position="284"/>
    </location>
</feature>
<keyword evidence="2" id="KW-0520">NAD</keyword>
<dbReference type="EMBL" id="DTMM01000006">
    <property type="protein sequence ID" value="HFT92392.1"/>
    <property type="molecule type" value="Genomic_DNA"/>
</dbReference>
<evidence type="ECO:0000259" key="4">
    <source>
        <dbReference type="Pfam" id="PF03446"/>
    </source>
</evidence>
<gene>
    <name evidence="6" type="ORF">ENX03_00350</name>
</gene>
<evidence type="ECO:0000259" key="5">
    <source>
        <dbReference type="Pfam" id="PF14833"/>
    </source>
</evidence>
<dbReference type="Pfam" id="PF03446">
    <property type="entry name" value="NAD_binding_2"/>
    <property type="match status" value="1"/>
</dbReference>
<dbReference type="InterPro" id="IPR013328">
    <property type="entry name" value="6PGD_dom2"/>
</dbReference>
<dbReference type="InterPro" id="IPR029154">
    <property type="entry name" value="HIBADH-like_NADP-bd"/>
</dbReference>